<keyword evidence="7" id="KW-1185">Reference proteome</keyword>
<dbReference type="Gene3D" id="3.40.50.1980">
    <property type="entry name" value="Nitrogenase molybdenum iron protein domain"/>
    <property type="match status" value="2"/>
</dbReference>
<dbReference type="InterPro" id="IPR003313">
    <property type="entry name" value="AraC-bd"/>
</dbReference>
<gene>
    <name evidence="6" type="ORF">LQV63_04650</name>
</gene>
<dbReference type="PROSITE" id="PS01124">
    <property type="entry name" value="HTH_ARAC_FAMILY_2"/>
    <property type="match status" value="1"/>
</dbReference>
<proteinExistence type="predicted"/>
<name>A0ABS8YAS9_9BACL</name>
<dbReference type="EMBL" id="JAJNBZ010000002">
    <property type="protein sequence ID" value="MCE5168601.1"/>
    <property type="molecule type" value="Genomic_DNA"/>
</dbReference>
<evidence type="ECO:0000313" key="7">
    <source>
        <dbReference type="Proteomes" id="UP001199916"/>
    </source>
</evidence>
<organism evidence="6 7">
    <name type="scientific">Paenibacillus profundus</name>
    <dbReference type="NCBI Taxonomy" id="1173085"/>
    <lineage>
        <taxon>Bacteria</taxon>
        <taxon>Bacillati</taxon>
        <taxon>Bacillota</taxon>
        <taxon>Bacilli</taxon>
        <taxon>Bacillales</taxon>
        <taxon>Paenibacillaceae</taxon>
        <taxon>Paenibacillus</taxon>
    </lineage>
</organism>
<evidence type="ECO:0000313" key="6">
    <source>
        <dbReference type="EMBL" id="MCE5168601.1"/>
    </source>
</evidence>
<reference evidence="6 7" key="1">
    <citation type="submission" date="2021-11" db="EMBL/GenBank/DDBJ databases">
        <title>Draft genome sequence of Paenibacillus profundus YoMME, a new Gram-positive bacteria with exoelectrogenic properties.</title>
        <authorList>
            <person name="Hubenova Y."/>
            <person name="Hubenova E."/>
            <person name="Manasiev Y."/>
            <person name="Peykov S."/>
            <person name="Mitov M."/>
        </authorList>
    </citation>
    <scope>NUCLEOTIDE SEQUENCE [LARGE SCALE GENOMIC DNA]</scope>
    <source>
        <strain evidence="6 7">YoMME</strain>
    </source>
</reference>
<dbReference type="InterPro" id="IPR002491">
    <property type="entry name" value="ABC_transptr_periplasmic_BD"/>
</dbReference>
<dbReference type="PROSITE" id="PS50983">
    <property type="entry name" value="FE_B12_PBP"/>
    <property type="match status" value="1"/>
</dbReference>
<dbReference type="InterPro" id="IPR018060">
    <property type="entry name" value="HTH_AraC"/>
</dbReference>
<dbReference type="RefSeq" id="WP_233695825.1">
    <property type="nucleotide sequence ID" value="NZ_JAJNBZ010000002.1"/>
</dbReference>
<dbReference type="InterPro" id="IPR009057">
    <property type="entry name" value="Homeodomain-like_sf"/>
</dbReference>
<evidence type="ECO:0000259" key="4">
    <source>
        <dbReference type="PROSITE" id="PS01124"/>
    </source>
</evidence>
<sequence>MRAPFEFSYALVSCKRHSFQAGFRLRPIRPHTVALCYITKGSGTVLIDDTPHDIEPGACFMLQPGMFIEASAAQDNDVHFFLLQYIEVKLPVPERNIRIKPADPQHGESRPIAFLVVAQVTVLSVLEQLEQLMLERGHGAWLCGQAMLYELLYVLHSDYESQKQNRNESIQRTIDFMEQRYMERVQVGKLPDMAGMTSSSYCRAFKRKTGMTPGEYLTNVRVQRAKDLLSMSHHSIKDVAQGVGFQDELYFSRVFKKSAGLSPTIYMKKYGQRIAVVSKLFLQDHLLALGIKPIAAPSFPNYCSTASGFPVYLHHLLHGTKPLNAEQHIHPREVLTMAPDYILKMNFKLNQDNQVWTDMTANTISFDGFASWHGYQRYIAKMVGKEQEAEAVIRNIAYMEEQAKEILRPITRTGKWTIVRIHENDLRIQGVSGHAINDLFYGSFGFQPEAEVTHSFYKCIALSELVELNPERIIILWSQRDDVMKLQSNPLWRELRAARENRVYVPDSFEWDPWGPFGQAHMIRESVKYFQQQCR</sequence>
<keyword evidence="1" id="KW-0805">Transcription regulation</keyword>
<dbReference type="InterPro" id="IPR037923">
    <property type="entry name" value="HTH-like"/>
</dbReference>
<dbReference type="Pfam" id="PF12833">
    <property type="entry name" value="HTH_18"/>
    <property type="match status" value="1"/>
</dbReference>
<evidence type="ECO:0000259" key="5">
    <source>
        <dbReference type="PROSITE" id="PS50983"/>
    </source>
</evidence>
<keyword evidence="3" id="KW-0804">Transcription</keyword>
<dbReference type="PANTHER" id="PTHR43280:SF28">
    <property type="entry name" value="HTH-TYPE TRANSCRIPTIONAL ACTIVATOR RHAS"/>
    <property type="match status" value="1"/>
</dbReference>
<dbReference type="InterPro" id="IPR020449">
    <property type="entry name" value="Tscrpt_reg_AraC-type_HTH"/>
</dbReference>
<evidence type="ECO:0000256" key="2">
    <source>
        <dbReference type="ARBA" id="ARBA00023125"/>
    </source>
</evidence>
<dbReference type="SMART" id="SM00342">
    <property type="entry name" value="HTH_ARAC"/>
    <property type="match status" value="1"/>
</dbReference>
<accession>A0ABS8YAS9</accession>
<dbReference type="Proteomes" id="UP001199916">
    <property type="component" value="Unassembled WGS sequence"/>
</dbReference>
<dbReference type="PROSITE" id="PS00041">
    <property type="entry name" value="HTH_ARAC_FAMILY_1"/>
    <property type="match status" value="1"/>
</dbReference>
<keyword evidence="2" id="KW-0238">DNA-binding</keyword>
<dbReference type="SUPFAM" id="SSF53807">
    <property type="entry name" value="Helical backbone' metal receptor"/>
    <property type="match status" value="1"/>
</dbReference>
<dbReference type="InterPro" id="IPR018062">
    <property type="entry name" value="HTH_AraC-typ_CS"/>
</dbReference>
<dbReference type="PRINTS" id="PR00032">
    <property type="entry name" value="HTHARAC"/>
</dbReference>
<dbReference type="Gene3D" id="1.10.10.60">
    <property type="entry name" value="Homeodomain-like"/>
    <property type="match status" value="2"/>
</dbReference>
<evidence type="ECO:0000256" key="3">
    <source>
        <dbReference type="ARBA" id="ARBA00023163"/>
    </source>
</evidence>
<dbReference type="Pfam" id="PF02311">
    <property type="entry name" value="AraC_binding"/>
    <property type="match status" value="1"/>
</dbReference>
<feature type="domain" description="HTH araC/xylS-type" evidence="4">
    <location>
        <begin position="171"/>
        <end position="269"/>
    </location>
</feature>
<feature type="domain" description="Fe/B12 periplasmic-binding" evidence="5">
    <location>
        <begin position="274"/>
        <end position="534"/>
    </location>
</feature>
<dbReference type="Pfam" id="PF01497">
    <property type="entry name" value="Peripla_BP_2"/>
    <property type="match status" value="1"/>
</dbReference>
<dbReference type="SUPFAM" id="SSF51215">
    <property type="entry name" value="Regulatory protein AraC"/>
    <property type="match status" value="1"/>
</dbReference>
<evidence type="ECO:0000256" key="1">
    <source>
        <dbReference type="ARBA" id="ARBA00023015"/>
    </source>
</evidence>
<comment type="caution">
    <text evidence="6">The sequence shown here is derived from an EMBL/GenBank/DDBJ whole genome shotgun (WGS) entry which is preliminary data.</text>
</comment>
<dbReference type="SUPFAM" id="SSF46689">
    <property type="entry name" value="Homeodomain-like"/>
    <property type="match status" value="2"/>
</dbReference>
<protein>
    <submittedName>
        <fullName evidence="6">Helix-turn-helix domain-containing protein</fullName>
    </submittedName>
</protein>
<dbReference type="Gene3D" id="2.60.120.10">
    <property type="entry name" value="Jelly Rolls"/>
    <property type="match status" value="1"/>
</dbReference>
<dbReference type="PANTHER" id="PTHR43280">
    <property type="entry name" value="ARAC-FAMILY TRANSCRIPTIONAL REGULATOR"/>
    <property type="match status" value="1"/>
</dbReference>
<dbReference type="InterPro" id="IPR014710">
    <property type="entry name" value="RmlC-like_jellyroll"/>
</dbReference>